<organism evidence="1">
    <name type="scientific">Siphoviridae sp. ctxc31</name>
    <dbReference type="NCBI Taxonomy" id="2826520"/>
    <lineage>
        <taxon>Viruses</taxon>
        <taxon>Duplodnaviria</taxon>
        <taxon>Heunggongvirae</taxon>
        <taxon>Uroviricota</taxon>
        <taxon>Caudoviricetes</taxon>
    </lineage>
</organism>
<proteinExistence type="predicted"/>
<protein>
    <submittedName>
        <fullName evidence="1">Uncharacterized protein</fullName>
    </submittedName>
</protein>
<evidence type="ECO:0000313" key="1">
    <source>
        <dbReference type="EMBL" id="DAD83577.1"/>
    </source>
</evidence>
<dbReference type="EMBL" id="BK014938">
    <property type="protein sequence ID" value="DAD83577.1"/>
    <property type="molecule type" value="Genomic_DNA"/>
</dbReference>
<name>A0A8S5MMN9_9CAUD</name>
<accession>A0A8S5MMN9</accession>
<sequence>MNAIEKMLINIDEVVQETNKSLQVIALIGDNERASSYLAGDPKSQIDMLTSLMIKNPELMAIVEDSLRYANEALSKSPDLFPSEEEVANSIIDGYLFLKNHKNKTDHGK</sequence>
<reference evidence="1" key="1">
    <citation type="journal article" date="2021" name="Proc. Natl. Acad. Sci. U.S.A.">
        <title>A Catalog of Tens of Thousands of Viruses from Human Metagenomes Reveals Hidden Associations with Chronic Diseases.</title>
        <authorList>
            <person name="Tisza M.J."/>
            <person name="Buck C.B."/>
        </authorList>
    </citation>
    <scope>NUCLEOTIDE SEQUENCE</scope>
    <source>
        <strain evidence="1">Ctxc31</strain>
    </source>
</reference>